<dbReference type="Pfam" id="PF25023">
    <property type="entry name" value="TEN_YD-shell"/>
    <property type="match status" value="1"/>
</dbReference>
<dbReference type="InterPro" id="IPR031325">
    <property type="entry name" value="RHS_repeat"/>
</dbReference>
<evidence type="ECO:0000256" key="2">
    <source>
        <dbReference type="SAM" id="MobiDB-lite"/>
    </source>
</evidence>
<reference evidence="6" key="1">
    <citation type="submission" date="2023-07" db="EMBL/GenBank/DDBJ databases">
        <title>Verminephrobacter genomes.</title>
        <authorList>
            <person name="Lund M.B."/>
        </authorList>
    </citation>
    <scope>NUCLEOTIDE SEQUENCE [LARGE SCALE GENOMIC DNA]</scope>
    <source>
        <strain evidence="6">AtM5-05</strain>
    </source>
</reference>
<sequence>MLTNSQGQKTTYRHGIIAMPWRLLEVRGAGCASCGPSNERYPIRRHGPDDRSDPTGPARPAGQRQTDRARHLRPPGKNHLHEGARATRAMAAALRLRAERARAIRTRTDRTAQRGARKGTANAHPLQRRRPANRGDRKRIQPARHPRPIANAEQATPISRTTHYRYAMIGGKSVLVEIDGPLKTPQDSDVTRLEWDRGGGFITRIEQPGGRRSQIEHDPRTGLITQVSNEQNGQTRFRYNSATQLISTRSTGPGRSRPQEQSYRYDALGQLSETGQGSLDASSKAEEAYRPQTRLSVDAQGRLQWQANAHGVIVHNRYDSESRLLETGRYSAGMAQQQHYRYDAQGQLLATWDNTGAVLHIGYDARGQIQDLTDGAGRSRLLPPQPGIAGAQPMRDDFGRTVRTSSPDAGASIREYDAADRLITNRDAAGNQAHYAYDPAGRILRQDISDTADPKKTTTTTWHYTGSQLTALEHPTQSEHYQHDPQGLRTERRTIQHQADGSTQNSLTRYTYDEQGNVRSTSLPDGSRLIYQRDPQGQIVALQRSRIQTRWLQWLSPPQTIVQDLKRDLVGLSQLRTGNGIEAHYQRSQEGVLARVVYRRTQPTRTARHAAAAELLGQTSQLLLGVRSAHAQSAPTKPTDHETDTEALPGALGLAADPQALMDQRYLWDTRGNLLHREDRAGESARSSYAYDARNRLVAGVQAQGQKNQVNRYHYDPDERRVLSQQGVETQDELEKATQQTRYPAQNHRWSEEQAQGATAVLARYDANGQPTQIGQREYQWDALGKLTEVREKGTSLARYHYNHRGERISKTTASSNTAYLYEDRQLSAELDAQGRITRQYIYLANRPIAIIDTPAGRPLADAPRGVLADLKIIVQGWFEQAEKIAWLHANHLGAIEAATDAQGQLVWQASYAPFGQANIRTVRLDAQAEQTDFRLNLRLPGQYADSETGLYYNGQRYYDPERGQYLTPDPLGTPDGPNPYSYVRYNPLKYIDPDGLVLFAFDGTGNSMNESELSTSGDSMTNVVSFQEYYAKSNGRKHYISGVGTTDVSDPARPIEPKKCLGFLIPPYSADNHDKVYNCTGPDRIERMIEYFNTEASKTKEDETMQVDIIGFSRGAAQARDFSNRIAGKTNSNGWYSYKDQETKEQVCRKVNFRFMGLWDTVLSKNESSHKNYQLAIPAQFSYVAHAVALNEHRGHTFPRGRPNLNGEGTWGGFPLESIMGTEIPKDKTRIERGFIGSHSDIGGGYKDNSLSRVALAWMVEQARSAGVEMSKKPIDMPPNPVLHDKSANIIHGKISDLIVEDREVRYADGRKMEQLKMPNTGLTHAEIEKYGFISYRPRDQVREINQKYNPDDSNPDNREKYIYTTDETGVVNMKGYRDWLLGNGYDLGNMNIK</sequence>
<dbReference type="NCBIfam" id="TIGR03696">
    <property type="entry name" value="Rhs_assc_core"/>
    <property type="match status" value="1"/>
</dbReference>
<accession>A0ABT3KP60</accession>
<dbReference type="Gene3D" id="2.180.10.10">
    <property type="entry name" value="RHS repeat-associated core"/>
    <property type="match status" value="2"/>
</dbReference>
<dbReference type="PANTHER" id="PTHR32305">
    <property type="match status" value="1"/>
</dbReference>
<feature type="domain" description="Teneurin-like YD-shell" evidence="4">
    <location>
        <begin position="661"/>
        <end position="844"/>
    </location>
</feature>
<dbReference type="NCBIfam" id="TIGR01643">
    <property type="entry name" value="YD_repeat_2x"/>
    <property type="match status" value="1"/>
</dbReference>
<dbReference type="Pfam" id="PF09994">
    <property type="entry name" value="T6SS_Tle1-like_cat"/>
    <property type="match status" value="1"/>
</dbReference>
<dbReference type="InterPro" id="IPR050708">
    <property type="entry name" value="T6SS_VgrG/RHS"/>
</dbReference>
<keyword evidence="6" id="KW-1185">Reference proteome</keyword>
<evidence type="ECO:0000259" key="3">
    <source>
        <dbReference type="Pfam" id="PF09994"/>
    </source>
</evidence>
<proteinExistence type="predicted"/>
<name>A0ABT3KP60_9BURK</name>
<feature type="region of interest" description="Disordered" evidence="2">
    <location>
        <begin position="107"/>
        <end position="156"/>
    </location>
</feature>
<feature type="domain" description="T6SS Phospholipase effector Tle1-like catalytic" evidence="3">
    <location>
        <begin position="1138"/>
        <end position="1263"/>
    </location>
</feature>
<evidence type="ECO:0000259" key="4">
    <source>
        <dbReference type="Pfam" id="PF25023"/>
    </source>
</evidence>
<feature type="region of interest" description="Disordered" evidence="2">
    <location>
        <begin position="35"/>
        <end position="84"/>
    </location>
</feature>
<protein>
    <recommendedName>
        <fullName evidence="7">RHS repeat-associated core domain-containing protein</fullName>
    </recommendedName>
</protein>
<comment type="caution">
    <text evidence="5">The sequence shown here is derived from an EMBL/GenBank/DDBJ whole genome shotgun (WGS) entry which is preliminary data.</text>
</comment>
<evidence type="ECO:0000313" key="6">
    <source>
        <dbReference type="Proteomes" id="UP001208935"/>
    </source>
</evidence>
<dbReference type="Pfam" id="PF05593">
    <property type="entry name" value="RHS_repeat"/>
    <property type="match status" value="2"/>
</dbReference>
<feature type="region of interest" description="Disordered" evidence="2">
    <location>
        <begin position="728"/>
        <end position="751"/>
    </location>
</feature>
<dbReference type="InterPro" id="IPR022385">
    <property type="entry name" value="Rhs_assc_core"/>
</dbReference>
<evidence type="ECO:0000313" key="5">
    <source>
        <dbReference type="EMBL" id="MCW5320100.1"/>
    </source>
</evidence>
<dbReference type="EMBL" id="QZCW01000001">
    <property type="protein sequence ID" value="MCW5320100.1"/>
    <property type="molecule type" value="Genomic_DNA"/>
</dbReference>
<feature type="region of interest" description="Disordered" evidence="2">
    <location>
        <begin position="384"/>
        <end position="411"/>
    </location>
</feature>
<organism evidence="5 6">
    <name type="scientific">Verminephrobacter aporrectodeae subsp. tuberculatae</name>
    <dbReference type="NCBI Taxonomy" id="1110392"/>
    <lineage>
        <taxon>Bacteria</taxon>
        <taxon>Pseudomonadati</taxon>
        <taxon>Pseudomonadota</taxon>
        <taxon>Betaproteobacteria</taxon>
        <taxon>Burkholderiales</taxon>
        <taxon>Comamonadaceae</taxon>
        <taxon>Verminephrobacter</taxon>
    </lineage>
</organism>
<dbReference type="PANTHER" id="PTHR32305:SF15">
    <property type="entry name" value="PROTEIN RHSA-RELATED"/>
    <property type="match status" value="1"/>
</dbReference>
<dbReference type="InterPro" id="IPR018712">
    <property type="entry name" value="Tle1-like_cat"/>
</dbReference>
<gene>
    <name evidence="5" type="ORF">D5039_02575</name>
</gene>
<dbReference type="InterPro" id="IPR006530">
    <property type="entry name" value="YD"/>
</dbReference>
<dbReference type="InterPro" id="IPR056823">
    <property type="entry name" value="TEN-like_YD-shell"/>
</dbReference>
<dbReference type="Proteomes" id="UP001208935">
    <property type="component" value="Unassembled WGS sequence"/>
</dbReference>
<keyword evidence="1" id="KW-0677">Repeat</keyword>
<evidence type="ECO:0008006" key="7">
    <source>
        <dbReference type="Google" id="ProtNLM"/>
    </source>
</evidence>
<evidence type="ECO:0000256" key="1">
    <source>
        <dbReference type="ARBA" id="ARBA00022737"/>
    </source>
</evidence>